<evidence type="ECO:0000256" key="1">
    <source>
        <dbReference type="ARBA" id="ARBA00004496"/>
    </source>
</evidence>
<evidence type="ECO:0000256" key="3">
    <source>
        <dbReference type="ARBA" id="ARBA00012328"/>
    </source>
</evidence>
<dbReference type="InterPro" id="IPR029028">
    <property type="entry name" value="Alpha/beta_knot_MTases"/>
</dbReference>
<evidence type="ECO:0000313" key="15">
    <source>
        <dbReference type="EMBL" id="MBP1045207.1"/>
    </source>
</evidence>
<dbReference type="EC" id="2.1.1.193" evidence="3 12"/>
<evidence type="ECO:0000256" key="7">
    <source>
        <dbReference type="ARBA" id="ARBA00022603"/>
    </source>
</evidence>
<dbReference type="InterPro" id="IPR046887">
    <property type="entry name" value="RsmE_PUA-like"/>
</dbReference>
<comment type="function">
    <text evidence="10 12">Specifically methylates the N3 position of the uracil ring of uridine 1498 (m3U1498) in 16S rRNA. Acts on the fully assembled 30S ribosomal subunit.</text>
</comment>
<gene>
    <name evidence="15" type="ORF">I6N96_02870</name>
</gene>
<keyword evidence="16" id="KW-1185">Reference proteome</keyword>
<dbReference type="SUPFAM" id="SSF88697">
    <property type="entry name" value="PUA domain-like"/>
    <property type="match status" value="1"/>
</dbReference>
<protein>
    <recommendedName>
        <fullName evidence="4 12">Ribosomal RNA small subunit methyltransferase E</fullName>
        <ecNumber evidence="3 12">2.1.1.193</ecNumber>
    </recommendedName>
</protein>
<evidence type="ECO:0000313" key="16">
    <source>
        <dbReference type="Proteomes" id="UP000673375"/>
    </source>
</evidence>
<keyword evidence="9 12" id="KW-0949">S-adenosyl-L-methionine</keyword>
<comment type="subcellular location">
    <subcellularLocation>
        <location evidence="1 12">Cytoplasm</location>
    </subcellularLocation>
</comment>
<keyword evidence="5 12" id="KW-0963">Cytoplasm</keyword>
<dbReference type="Gene3D" id="2.40.240.20">
    <property type="entry name" value="Hypothetical PUA domain-like, domain 1"/>
    <property type="match status" value="1"/>
</dbReference>
<evidence type="ECO:0000256" key="10">
    <source>
        <dbReference type="ARBA" id="ARBA00025699"/>
    </source>
</evidence>
<evidence type="ECO:0000256" key="5">
    <source>
        <dbReference type="ARBA" id="ARBA00022490"/>
    </source>
</evidence>
<dbReference type="GO" id="GO:0008168">
    <property type="term" value="F:methyltransferase activity"/>
    <property type="evidence" value="ECO:0007669"/>
    <property type="project" value="UniProtKB-KW"/>
</dbReference>
<dbReference type="SUPFAM" id="SSF75217">
    <property type="entry name" value="alpha/beta knot"/>
    <property type="match status" value="1"/>
</dbReference>
<evidence type="ECO:0000256" key="9">
    <source>
        <dbReference type="ARBA" id="ARBA00022691"/>
    </source>
</evidence>
<dbReference type="InterPro" id="IPR006700">
    <property type="entry name" value="RsmE"/>
</dbReference>
<dbReference type="Pfam" id="PF04452">
    <property type="entry name" value="Methyltrans_RNA"/>
    <property type="match status" value="1"/>
</dbReference>
<evidence type="ECO:0000256" key="4">
    <source>
        <dbReference type="ARBA" id="ARBA00013673"/>
    </source>
</evidence>
<dbReference type="Proteomes" id="UP000673375">
    <property type="component" value="Unassembled WGS sequence"/>
</dbReference>
<dbReference type="RefSeq" id="WP_209555987.1">
    <property type="nucleotide sequence ID" value="NZ_JAEDXU010000001.1"/>
</dbReference>
<reference evidence="15 16" key="1">
    <citation type="submission" date="2020-12" db="EMBL/GenBank/DDBJ databases">
        <title>Vagococcus allomyrinae sp. nov. and Enterococcus lavae sp. nov., isolated from the larvae of Allomyrina dichotoma.</title>
        <authorList>
            <person name="Lee S.D."/>
        </authorList>
    </citation>
    <scope>NUCLEOTIDE SEQUENCE [LARGE SCALE GENOMIC DNA]</scope>
    <source>
        <strain evidence="15 16">BWM-S5</strain>
    </source>
</reference>
<dbReference type="GO" id="GO:0032259">
    <property type="term" value="P:methylation"/>
    <property type="evidence" value="ECO:0007669"/>
    <property type="project" value="UniProtKB-KW"/>
</dbReference>
<evidence type="ECO:0000256" key="12">
    <source>
        <dbReference type="PIRNR" id="PIRNR015601"/>
    </source>
</evidence>
<dbReference type="InterPro" id="IPR015947">
    <property type="entry name" value="PUA-like_sf"/>
</dbReference>
<dbReference type="InterPro" id="IPR046886">
    <property type="entry name" value="RsmE_MTase_dom"/>
</dbReference>
<accession>A0ABS4CG10</accession>
<comment type="caution">
    <text evidence="15">The sequence shown here is derived from an EMBL/GenBank/DDBJ whole genome shotgun (WGS) entry which is preliminary data.</text>
</comment>
<evidence type="ECO:0000256" key="6">
    <source>
        <dbReference type="ARBA" id="ARBA00022552"/>
    </source>
</evidence>
<evidence type="ECO:0000256" key="8">
    <source>
        <dbReference type="ARBA" id="ARBA00022679"/>
    </source>
</evidence>
<dbReference type="PANTHER" id="PTHR30027">
    <property type="entry name" value="RIBOSOMAL RNA SMALL SUBUNIT METHYLTRANSFERASE E"/>
    <property type="match status" value="1"/>
</dbReference>
<dbReference type="InterPro" id="IPR029026">
    <property type="entry name" value="tRNA_m1G_MTases_N"/>
</dbReference>
<keyword evidence="7 12" id="KW-0489">Methyltransferase</keyword>
<feature type="domain" description="Ribosomal RNA small subunit methyltransferase E methyltransferase" evidence="13">
    <location>
        <begin position="72"/>
        <end position="242"/>
    </location>
</feature>
<dbReference type="PANTHER" id="PTHR30027:SF3">
    <property type="entry name" value="16S RRNA (URACIL(1498)-N(3))-METHYLTRANSFERASE"/>
    <property type="match status" value="1"/>
</dbReference>
<organism evidence="15 16">
    <name type="scientific">Enterococcus larvae</name>
    <dbReference type="NCBI Taxonomy" id="2794352"/>
    <lineage>
        <taxon>Bacteria</taxon>
        <taxon>Bacillati</taxon>
        <taxon>Bacillota</taxon>
        <taxon>Bacilli</taxon>
        <taxon>Lactobacillales</taxon>
        <taxon>Enterococcaceae</taxon>
        <taxon>Enterococcus</taxon>
    </lineage>
</organism>
<name>A0ABS4CG10_9ENTE</name>
<sequence>MQRYFIKETYEAKSEYSVAGENYHHIVRVMRMKPEDQLFLVFDNGVVILGEISSIDEQEVLIRELSKEDGDKELPVNVTIACGLPKGDKLEWIIQKGTELGGHGFIGFPAKNSIVKWDHKKRGNKVKRLEKIAQEAAEQSHRQLMPEVRLLEKEQELIDSFSTYEKVLIAYEESAKQGEQSLLAETLKTLKPGGNLLIIFGPEGGFAPEEIDVFKENGGVSCGLGPRILRAETAPLYALSAVSYQLEMLL</sequence>
<evidence type="ECO:0000256" key="2">
    <source>
        <dbReference type="ARBA" id="ARBA00005528"/>
    </source>
</evidence>
<comment type="similarity">
    <text evidence="2 12">Belongs to the RNA methyltransferase RsmE family.</text>
</comment>
<dbReference type="Gene3D" id="3.40.1280.10">
    <property type="match status" value="1"/>
</dbReference>
<evidence type="ECO:0000259" key="13">
    <source>
        <dbReference type="Pfam" id="PF04452"/>
    </source>
</evidence>
<dbReference type="NCBIfam" id="TIGR00046">
    <property type="entry name" value="RsmE family RNA methyltransferase"/>
    <property type="match status" value="1"/>
</dbReference>
<dbReference type="CDD" id="cd18084">
    <property type="entry name" value="RsmE-like"/>
    <property type="match status" value="1"/>
</dbReference>
<evidence type="ECO:0000256" key="11">
    <source>
        <dbReference type="ARBA" id="ARBA00047944"/>
    </source>
</evidence>
<comment type="catalytic activity">
    <reaction evidence="11 12">
        <text>uridine(1498) in 16S rRNA + S-adenosyl-L-methionine = N(3)-methyluridine(1498) in 16S rRNA + S-adenosyl-L-homocysteine + H(+)</text>
        <dbReference type="Rhea" id="RHEA:42920"/>
        <dbReference type="Rhea" id="RHEA-COMP:10283"/>
        <dbReference type="Rhea" id="RHEA-COMP:10284"/>
        <dbReference type="ChEBI" id="CHEBI:15378"/>
        <dbReference type="ChEBI" id="CHEBI:57856"/>
        <dbReference type="ChEBI" id="CHEBI:59789"/>
        <dbReference type="ChEBI" id="CHEBI:65315"/>
        <dbReference type="ChEBI" id="CHEBI:74502"/>
        <dbReference type="EC" id="2.1.1.193"/>
    </reaction>
</comment>
<dbReference type="Pfam" id="PF20260">
    <property type="entry name" value="PUA_4"/>
    <property type="match status" value="1"/>
</dbReference>
<evidence type="ECO:0000259" key="14">
    <source>
        <dbReference type="Pfam" id="PF20260"/>
    </source>
</evidence>
<keyword evidence="8 12" id="KW-0808">Transferase</keyword>
<dbReference type="NCBIfam" id="NF008691">
    <property type="entry name" value="PRK11713.1-4"/>
    <property type="match status" value="1"/>
</dbReference>
<dbReference type="PIRSF" id="PIRSF015601">
    <property type="entry name" value="MTase_slr0722"/>
    <property type="match status" value="1"/>
</dbReference>
<keyword evidence="6 12" id="KW-0698">rRNA processing</keyword>
<dbReference type="EMBL" id="JAEDXU010000001">
    <property type="protein sequence ID" value="MBP1045207.1"/>
    <property type="molecule type" value="Genomic_DNA"/>
</dbReference>
<feature type="domain" description="Ribosomal RNA small subunit methyltransferase E PUA-like" evidence="14">
    <location>
        <begin position="20"/>
        <end position="64"/>
    </location>
</feature>
<proteinExistence type="inferred from homology"/>